<name>A0AAQ0BX97_9ACTO</name>
<protein>
    <recommendedName>
        <fullName evidence="3">Tetratricopeptide repeat-containing protein</fullName>
    </recommendedName>
</protein>
<dbReference type="SUPFAM" id="SSF48452">
    <property type="entry name" value="TPR-like"/>
    <property type="match status" value="1"/>
</dbReference>
<evidence type="ECO:0000313" key="2">
    <source>
        <dbReference type="Proteomes" id="UP000595220"/>
    </source>
</evidence>
<keyword evidence="2" id="KW-1185">Reference proteome</keyword>
<dbReference type="RefSeq" id="WP_198482586.1">
    <property type="nucleotide sequence ID" value="NZ_CP066065.1"/>
</dbReference>
<dbReference type="InterPro" id="IPR011990">
    <property type="entry name" value="TPR-like_helical_dom_sf"/>
</dbReference>
<evidence type="ECO:0008006" key="3">
    <source>
        <dbReference type="Google" id="ProtNLM"/>
    </source>
</evidence>
<evidence type="ECO:0000313" key="1">
    <source>
        <dbReference type="EMBL" id="QQC44232.1"/>
    </source>
</evidence>
<dbReference type="Proteomes" id="UP000595220">
    <property type="component" value="Chromosome"/>
</dbReference>
<dbReference type="EMBL" id="CP066065">
    <property type="protein sequence ID" value="QQC44232.1"/>
    <property type="molecule type" value="Genomic_DNA"/>
</dbReference>
<reference evidence="1 2" key="1">
    <citation type="submission" date="2020-12" db="EMBL/GenBank/DDBJ databases">
        <title>FDA dAtabase for Regulatory Grade micrObial Sequences (FDA-ARGOS): Supporting development and validation of Infectious Disease Dx tests.</title>
        <authorList>
            <person name="Sproer C."/>
            <person name="Gronow S."/>
            <person name="Severitt S."/>
            <person name="Schroder I."/>
            <person name="Tallon L."/>
            <person name="Sadzewicz L."/>
            <person name="Zhao X."/>
            <person name="Boylan J."/>
            <person name="Ott S."/>
            <person name="Bowen H."/>
            <person name="Vavikolanu K."/>
            <person name="Mehta A."/>
            <person name="Aluvathingal J."/>
            <person name="Nadendla S."/>
            <person name="Lowell S."/>
            <person name="Myers T."/>
            <person name="Yan Y."/>
            <person name="Sichtig H."/>
        </authorList>
    </citation>
    <scope>NUCLEOTIDE SEQUENCE [LARGE SCALE GENOMIC DNA]</scope>
    <source>
        <strain evidence="1 2">FDAARGOS_985</strain>
    </source>
</reference>
<dbReference type="Gene3D" id="1.25.40.10">
    <property type="entry name" value="Tetratricopeptide repeat domain"/>
    <property type="match status" value="1"/>
</dbReference>
<sequence length="339" mass="37897">MSGATMHGPTVSLDAFGLPIPPGAQESPADVQARASINVAMRCAASGRIDDALDRATEVYEDEDVSIERRLEAAKLRVDWHAVMGAYPQCRRVAADAVRLGTRYLEHDHPLILMLRNSEAYWLSILGCEDMAIRKFATLVADIRDCSQLDPQIAFAIRNNSAMPWKNRGKWRRAARVYRGLLEDMEGQLEATDATVLTVRDNLAEVLSADRHYEEAIRLYETNMAALLTVAERGDWRVLRLRNEIARNVWMGGDRSGGEDLWTVLAEDCRRYLGDRDPLTARIRTILLTLAALSGDEEKACRLARKLEDDHPDDWEEYGMTEAIALVAEAELGADEADG</sequence>
<dbReference type="AlphaFoldDB" id="A0AAQ0BX97"/>
<accession>A0AAQ0BX97</accession>
<proteinExistence type="predicted"/>
<gene>
    <name evidence="1" type="ORF">I6H42_02115</name>
</gene>
<organism evidence="1 2">
    <name type="scientific">Schaalia meyeri</name>
    <dbReference type="NCBI Taxonomy" id="52773"/>
    <lineage>
        <taxon>Bacteria</taxon>
        <taxon>Bacillati</taxon>
        <taxon>Actinomycetota</taxon>
        <taxon>Actinomycetes</taxon>
        <taxon>Actinomycetales</taxon>
        <taxon>Actinomycetaceae</taxon>
        <taxon>Schaalia</taxon>
    </lineage>
</organism>